<keyword evidence="2" id="KW-0560">Oxidoreductase</keyword>
<gene>
    <name evidence="3" type="primary">fabG_9</name>
    <name evidence="3" type="ORF">Air01nite_72850</name>
</gene>
<dbReference type="PROSITE" id="PS00061">
    <property type="entry name" value="ADH_SHORT"/>
    <property type="match status" value="1"/>
</dbReference>
<dbReference type="EMBL" id="BONC01000092">
    <property type="protein sequence ID" value="GIF61190.1"/>
    <property type="molecule type" value="Genomic_DNA"/>
</dbReference>
<dbReference type="Pfam" id="PF13561">
    <property type="entry name" value="adh_short_C2"/>
    <property type="match status" value="1"/>
</dbReference>
<evidence type="ECO:0000313" key="4">
    <source>
        <dbReference type="Proteomes" id="UP000624325"/>
    </source>
</evidence>
<evidence type="ECO:0000256" key="1">
    <source>
        <dbReference type="ARBA" id="ARBA00006484"/>
    </source>
</evidence>
<dbReference type="CDD" id="cd05233">
    <property type="entry name" value="SDR_c"/>
    <property type="match status" value="1"/>
</dbReference>
<proteinExistence type="inferred from homology"/>
<protein>
    <submittedName>
        <fullName evidence="3">3-ketoacyl-ACP reductase</fullName>
    </submittedName>
</protein>
<evidence type="ECO:0000313" key="3">
    <source>
        <dbReference type="EMBL" id="GIF61190.1"/>
    </source>
</evidence>
<dbReference type="Proteomes" id="UP000624325">
    <property type="component" value="Unassembled WGS sequence"/>
</dbReference>
<reference evidence="3 4" key="1">
    <citation type="submission" date="2021-01" db="EMBL/GenBank/DDBJ databases">
        <title>Whole genome shotgun sequence of Asanoa iriomotensis NBRC 100142.</title>
        <authorList>
            <person name="Komaki H."/>
            <person name="Tamura T."/>
        </authorList>
    </citation>
    <scope>NUCLEOTIDE SEQUENCE [LARGE SCALE GENOMIC DNA]</scope>
    <source>
        <strain evidence="3 4">NBRC 100142</strain>
    </source>
</reference>
<dbReference type="InterPro" id="IPR020904">
    <property type="entry name" value="Sc_DH/Rdtase_CS"/>
</dbReference>
<sequence length="252" mass="26220">MTERVALITGISRRVGIGAAVARRLAAGGHRLLLTGLPSYDDDQPYGGDPDGVAAIMAELGGRHHYSSADLSDPTAPAALVRAAVDRYGQVDTLVAVHTYSTSNTFGGLDAAEIDRHLIVNVRATILLIEAFAAAHTAGAGRVVLFSSGQRLGPMTGELPYAVSKAAVENLTQQLGTLLMARGITINCINPGPTDTGWASPADLAASAHLFPAGKWGTPDDAARLVDWLCSADASWITGQVIDSEGGFNRYG</sequence>
<organism evidence="3 4">
    <name type="scientific">Asanoa iriomotensis</name>
    <dbReference type="NCBI Taxonomy" id="234613"/>
    <lineage>
        <taxon>Bacteria</taxon>
        <taxon>Bacillati</taxon>
        <taxon>Actinomycetota</taxon>
        <taxon>Actinomycetes</taxon>
        <taxon>Micromonosporales</taxon>
        <taxon>Micromonosporaceae</taxon>
        <taxon>Asanoa</taxon>
    </lineage>
</organism>
<dbReference type="PANTHER" id="PTHR48107:SF7">
    <property type="entry name" value="RE15974P"/>
    <property type="match status" value="1"/>
</dbReference>
<evidence type="ECO:0000256" key="2">
    <source>
        <dbReference type="ARBA" id="ARBA00023002"/>
    </source>
</evidence>
<dbReference type="SUPFAM" id="SSF51735">
    <property type="entry name" value="NAD(P)-binding Rossmann-fold domains"/>
    <property type="match status" value="1"/>
</dbReference>
<accession>A0ABQ4CEJ1</accession>
<comment type="caution">
    <text evidence="3">The sequence shown here is derived from an EMBL/GenBank/DDBJ whole genome shotgun (WGS) entry which is preliminary data.</text>
</comment>
<dbReference type="PANTHER" id="PTHR48107">
    <property type="entry name" value="NADPH-DEPENDENT ALDEHYDE REDUCTASE-LIKE PROTEIN, CHLOROPLASTIC-RELATED"/>
    <property type="match status" value="1"/>
</dbReference>
<comment type="similarity">
    <text evidence="1">Belongs to the short-chain dehydrogenases/reductases (SDR) family.</text>
</comment>
<keyword evidence="4" id="KW-1185">Reference proteome</keyword>
<name>A0ABQ4CEJ1_9ACTN</name>
<dbReference type="InterPro" id="IPR002347">
    <property type="entry name" value="SDR_fam"/>
</dbReference>
<dbReference type="RefSeq" id="WP_239091228.1">
    <property type="nucleotide sequence ID" value="NZ_BAAALU010000006.1"/>
</dbReference>
<dbReference type="Gene3D" id="3.40.50.720">
    <property type="entry name" value="NAD(P)-binding Rossmann-like Domain"/>
    <property type="match status" value="1"/>
</dbReference>
<dbReference type="PRINTS" id="PR00081">
    <property type="entry name" value="GDHRDH"/>
</dbReference>
<dbReference type="InterPro" id="IPR036291">
    <property type="entry name" value="NAD(P)-bd_dom_sf"/>
</dbReference>